<feature type="binding site" evidence="14">
    <location>
        <position position="269"/>
    </location>
    <ligand>
        <name>NAD(+)</name>
        <dbReference type="ChEBI" id="CHEBI:57540"/>
    </ligand>
</feature>
<feature type="active site" description="Proton acceptor" evidence="13">
    <location>
        <position position="440"/>
    </location>
</feature>
<reference evidence="19 20" key="1">
    <citation type="submission" date="2014-07" db="EMBL/GenBank/DDBJ databases">
        <authorList>
            <person name="McCorrison J."/>
            <person name="Sanka R."/>
            <person name="Torralba M."/>
            <person name="Gillis M."/>
            <person name="Haft D.H."/>
            <person name="Methe B."/>
            <person name="Sutton G."/>
            <person name="Nelson K.E."/>
        </authorList>
    </citation>
    <scope>NUCLEOTIDE SEQUENCE [LARGE SCALE GENOMIC DNA]</scope>
    <source>
        <strain evidence="19 20">DNF00882</strain>
    </source>
</reference>
<evidence type="ECO:0000256" key="2">
    <source>
        <dbReference type="ARBA" id="ARBA00007532"/>
    </source>
</evidence>
<evidence type="ECO:0000256" key="8">
    <source>
        <dbReference type="ARBA" id="ARBA00023002"/>
    </source>
</evidence>
<dbReference type="FunFam" id="3.30.390.30:FF:000001">
    <property type="entry name" value="Dihydrolipoyl dehydrogenase"/>
    <property type="match status" value="1"/>
</dbReference>
<dbReference type="PIRSF" id="PIRSF000350">
    <property type="entry name" value="Mercury_reductase_MerA"/>
    <property type="match status" value="1"/>
</dbReference>
<dbReference type="SUPFAM" id="SSF51905">
    <property type="entry name" value="FAD/NAD(P)-binding domain"/>
    <property type="match status" value="1"/>
</dbReference>
<dbReference type="RefSeq" id="WP_036881815.1">
    <property type="nucleotide sequence ID" value="NZ_JRNR01000002.1"/>
</dbReference>
<evidence type="ECO:0000256" key="12">
    <source>
        <dbReference type="ARBA" id="ARBA00049187"/>
    </source>
</evidence>
<evidence type="ECO:0000313" key="19">
    <source>
        <dbReference type="EMBL" id="KGF50531.1"/>
    </source>
</evidence>
<feature type="binding site" evidence="14">
    <location>
        <position position="309"/>
    </location>
    <ligand>
        <name>FAD</name>
        <dbReference type="ChEBI" id="CHEBI:57692"/>
    </ligand>
</feature>
<dbReference type="EMBL" id="JRNR01000002">
    <property type="protein sequence ID" value="KGF50531.1"/>
    <property type="molecule type" value="Genomic_DNA"/>
</dbReference>
<dbReference type="PROSITE" id="PS00076">
    <property type="entry name" value="PYRIDINE_REDOX_1"/>
    <property type="match status" value="1"/>
</dbReference>
<dbReference type="InterPro" id="IPR012999">
    <property type="entry name" value="Pyr_OxRdtase_I_AS"/>
</dbReference>
<dbReference type="InterPro" id="IPR036188">
    <property type="entry name" value="FAD/NAD-bd_sf"/>
</dbReference>
<organism evidence="19 20">
    <name type="scientific">Prevotella disiens DNF00882</name>
    <dbReference type="NCBI Taxonomy" id="1401075"/>
    <lineage>
        <taxon>Bacteria</taxon>
        <taxon>Pseudomonadati</taxon>
        <taxon>Bacteroidota</taxon>
        <taxon>Bacteroidia</taxon>
        <taxon>Bacteroidales</taxon>
        <taxon>Prevotellaceae</taxon>
        <taxon>Prevotella</taxon>
    </lineage>
</organism>
<dbReference type="InterPro" id="IPR023753">
    <property type="entry name" value="FAD/NAD-binding_dom"/>
</dbReference>
<dbReference type="InterPro" id="IPR006258">
    <property type="entry name" value="Lipoamide_DH"/>
</dbReference>
<dbReference type="NCBIfam" id="TIGR01350">
    <property type="entry name" value="lipoamide_DH"/>
    <property type="match status" value="1"/>
</dbReference>
<keyword evidence="9 14" id="KW-0520">NAD</keyword>
<protein>
    <recommendedName>
        <fullName evidence="4 16">Dihydrolipoyl dehydrogenase</fullName>
        <ecNumber evidence="3 16">1.8.1.4</ecNumber>
    </recommendedName>
</protein>
<dbReference type="InterPro" id="IPR016156">
    <property type="entry name" value="FAD/NAD-linked_Rdtase_dimer_sf"/>
</dbReference>
<dbReference type="EC" id="1.8.1.4" evidence="3 16"/>
<evidence type="ECO:0000259" key="18">
    <source>
        <dbReference type="Pfam" id="PF07992"/>
    </source>
</evidence>
<dbReference type="GO" id="GO:0006103">
    <property type="term" value="P:2-oxoglutarate metabolic process"/>
    <property type="evidence" value="ECO:0007669"/>
    <property type="project" value="TreeGrafter"/>
</dbReference>
<evidence type="ECO:0000256" key="15">
    <source>
        <dbReference type="PIRSR" id="PIRSR000350-4"/>
    </source>
</evidence>
<dbReference type="GO" id="GO:0004148">
    <property type="term" value="F:dihydrolipoyl dehydrogenase (NADH) activity"/>
    <property type="evidence" value="ECO:0007669"/>
    <property type="project" value="UniProtKB-EC"/>
</dbReference>
<keyword evidence="8 16" id="KW-0560">Oxidoreductase</keyword>
<feature type="binding site" evidence="14">
    <location>
        <begin position="177"/>
        <end position="184"/>
    </location>
    <ligand>
        <name>NAD(+)</name>
        <dbReference type="ChEBI" id="CHEBI:57540"/>
    </ligand>
</feature>
<comment type="similarity">
    <text evidence="2 16">Belongs to the class-I pyridine nucleotide-disulfide oxidoreductase family.</text>
</comment>
<evidence type="ECO:0000313" key="20">
    <source>
        <dbReference type="Proteomes" id="UP000029538"/>
    </source>
</evidence>
<feature type="domain" description="Pyridine nucleotide-disulphide oxidoreductase dimerisation" evidence="17">
    <location>
        <begin position="343"/>
        <end position="449"/>
    </location>
</feature>
<evidence type="ECO:0000256" key="13">
    <source>
        <dbReference type="PIRSR" id="PIRSR000350-2"/>
    </source>
</evidence>
<comment type="miscellaneous">
    <text evidence="16">The active site is a redox-active disulfide bond.</text>
</comment>
<dbReference type="SUPFAM" id="SSF55424">
    <property type="entry name" value="FAD/NAD-linked reductases, dimerisation (C-terminal) domain"/>
    <property type="match status" value="1"/>
</dbReference>
<accession>A0A096AUU8</accession>
<feature type="disulfide bond" description="Redox-active" evidence="15">
    <location>
        <begin position="41"/>
        <end position="46"/>
    </location>
</feature>
<dbReference type="InterPro" id="IPR001100">
    <property type="entry name" value="Pyr_nuc-diS_OxRdtase"/>
</dbReference>
<comment type="caution">
    <text evidence="19">The sequence shown here is derived from an EMBL/GenBank/DDBJ whole genome shotgun (WGS) entry which is preliminary data.</text>
</comment>
<keyword evidence="11 16" id="KW-0676">Redox-active center</keyword>
<gene>
    <name evidence="19" type="ORF">HMPREF0654_00185</name>
</gene>
<evidence type="ECO:0000256" key="14">
    <source>
        <dbReference type="PIRSR" id="PIRSR000350-3"/>
    </source>
</evidence>
<dbReference type="GO" id="GO:0005737">
    <property type="term" value="C:cytoplasm"/>
    <property type="evidence" value="ECO:0007669"/>
    <property type="project" value="UniProtKB-SubCell"/>
</dbReference>
<keyword evidence="10" id="KW-1015">Disulfide bond</keyword>
<dbReference type="InterPro" id="IPR050151">
    <property type="entry name" value="Class-I_Pyr_Nuc-Dis_Oxidored"/>
</dbReference>
<keyword evidence="14" id="KW-0547">Nucleotide-binding</keyword>
<dbReference type="GO" id="GO:0050660">
    <property type="term" value="F:flavin adenine dinucleotide binding"/>
    <property type="evidence" value="ECO:0007669"/>
    <property type="project" value="InterPro"/>
</dbReference>
<comment type="catalytic activity">
    <reaction evidence="12 16">
        <text>N(6)-[(R)-dihydrolipoyl]-L-lysyl-[protein] + NAD(+) = N(6)-[(R)-lipoyl]-L-lysyl-[protein] + NADH + H(+)</text>
        <dbReference type="Rhea" id="RHEA:15045"/>
        <dbReference type="Rhea" id="RHEA-COMP:10474"/>
        <dbReference type="Rhea" id="RHEA-COMP:10475"/>
        <dbReference type="ChEBI" id="CHEBI:15378"/>
        <dbReference type="ChEBI" id="CHEBI:57540"/>
        <dbReference type="ChEBI" id="CHEBI:57945"/>
        <dbReference type="ChEBI" id="CHEBI:83099"/>
        <dbReference type="ChEBI" id="CHEBI:83100"/>
        <dbReference type="EC" id="1.8.1.4"/>
    </reaction>
</comment>
<feature type="binding site" evidence="14">
    <location>
        <position position="50"/>
    </location>
    <ligand>
        <name>FAD</name>
        <dbReference type="ChEBI" id="CHEBI:57692"/>
    </ligand>
</feature>
<name>A0A096AUU8_9BACT</name>
<keyword evidence="5" id="KW-0963">Cytoplasm</keyword>
<feature type="binding site" evidence="14">
    <location>
        <begin position="315"/>
        <end position="318"/>
    </location>
    <ligand>
        <name>FAD</name>
        <dbReference type="ChEBI" id="CHEBI:57692"/>
    </ligand>
</feature>
<evidence type="ECO:0000256" key="6">
    <source>
        <dbReference type="ARBA" id="ARBA00022630"/>
    </source>
</evidence>
<feature type="binding site" evidence="14">
    <location>
        <position position="200"/>
    </location>
    <ligand>
        <name>NAD(+)</name>
        <dbReference type="ChEBI" id="CHEBI:57540"/>
    </ligand>
</feature>
<dbReference type="PANTHER" id="PTHR22912">
    <property type="entry name" value="DISULFIDE OXIDOREDUCTASE"/>
    <property type="match status" value="1"/>
</dbReference>
<dbReference type="Proteomes" id="UP000029538">
    <property type="component" value="Unassembled WGS sequence"/>
</dbReference>
<dbReference type="AlphaFoldDB" id="A0A096AUU8"/>
<dbReference type="Gene3D" id="3.50.50.60">
    <property type="entry name" value="FAD/NAD(P)-binding domain"/>
    <property type="match status" value="2"/>
</dbReference>
<evidence type="ECO:0000256" key="11">
    <source>
        <dbReference type="ARBA" id="ARBA00023284"/>
    </source>
</evidence>
<comment type="cofactor">
    <cofactor evidence="14 16">
        <name>FAD</name>
        <dbReference type="ChEBI" id="CHEBI:57692"/>
    </cofactor>
    <text evidence="14 16">Binds 1 FAD per subunit.</text>
</comment>
<comment type="subcellular location">
    <subcellularLocation>
        <location evidence="1">Cytoplasm</location>
    </subcellularLocation>
</comment>
<dbReference type="PRINTS" id="PR00368">
    <property type="entry name" value="FADPNR"/>
</dbReference>
<evidence type="ECO:0000256" key="1">
    <source>
        <dbReference type="ARBA" id="ARBA00004496"/>
    </source>
</evidence>
<evidence type="ECO:0000256" key="10">
    <source>
        <dbReference type="ARBA" id="ARBA00023157"/>
    </source>
</evidence>
<keyword evidence="6 16" id="KW-0285">Flavoprotein</keyword>
<sequence length="452" mass="48698">MEKTDLIIIGAGPGGYHTAVHAAKEGLKVTIIEKSHPGGTCLNCGCIPTKSFAHDAELYRNPLLSCVGGGHVNFTRIQERKNDVIAQLREGVKGLMAQPGITYIEGEAKFVDKKVIEVNGTQMTADNIIIATGSRARMLPFIPALNSPEGADLKDKVMTSTELLEIDHVPNSMAIIGAGVIGLELASAFETFGSSVTVIEFLKECLPTIDSDIAKRLRKTLEKRGINFNMNSGVKSIQATEDKKQAVVTFEQKGQEKQVVADVVLVATGRAANVEGLGLEVAGINTIKQSIETNDYYETNVPGVYAIGDVNGKQMLAHAASFQGLHVLNHIMNKQDKIRFDIMPAAVFTYPEAGSVGMSEDACKKEGIKCIVKKGFFRSNGKALAMEETEGMLKVMADENGKIIGCHVFGAHSADITQQVAVLMNNDATLNDLRDIIHIHPTIGEVLLETII</sequence>
<dbReference type="Gene3D" id="3.30.390.30">
    <property type="match status" value="1"/>
</dbReference>
<keyword evidence="7 14" id="KW-0274">FAD</keyword>
<evidence type="ECO:0000256" key="5">
    <source>
        <dbReference type="ARBA" id="ARBA00022490"/>
    </source>
</evidence>
<dbReference type="PANTHER" id="PTHR22912:SF217">
    <property type="entry name" value="DIHYDROLIPOYL DEHYDROGENASE"/>
    <property type="match status" value="1"/>
</dbReference>
<dbReference type="Pfam" id="PF07992">
    <property type="entry name" value="Pyr_redox_2"/>
    <property type="match status" value="1"/>
</dbReference>
<dbReference type="Pfam" id="PF02852">
    <property type="entry name" value="Pyr_redox_dim"/>
    <property type="match status" value="1"/>
</dbReference>
<dbReference type="InterPro" id="IPR004099">
    <property type="entry name" value="Pyr_nucl-diS_OxRdtase_dimer"/>
</dbReference>
<dbReference type="PRINTS" id="PR00411">
    <property type="entry name" value="PNDRDTASEI"/>
</dbReference>
<evidence type="ECO:0000256" key="16">
    <source>
        <dbReference type="RuleBase" id="RU003692"/>
    </source>
</evidence>
<feature type="binding site" evidence="14">
    <location>
        <begin position="132"/>
        <end position="134"/>
    </location>
    <ligand>
        <name>FAD</name>
        <dbReference type="ChEBI" id="CHEBI:57692"/>
    </ligand>
</feature>
<feature type="domain" description="FAD/NAD(P)-binding" evidence="18">
    <location>
        <begin position="5"/>
        <end position="324"/>
    </location>
</feature>
<evidence type="ECO:0000256" key="7">
    <source>
        <dbReference type="ARBA" id="ARBA00022827"/>
    </source>
</evidence>
<evidence type="ECO:0000256" key="4">
    <source>
        <dbReference type="ARBA" id="ARBA00016961"/>
    </source>
</evidence>
<proteinExistence type="inferred from homology"/>
<evidence type="ECO:0000259" key="17">
    <source>
        <dbReference type="Pfam" id="PF02852"/>
    </source>
</evidence>
<evidence type="ECO:0000256" key="9">
    <source>
        <dbReference type="ARBA" id="ARBA00023027"/>
    </source>
</evidence>
<evidence type="ECO:0000256" key="3">
    <source>
        <dbReference type="ARBA" id="ARBA00012608"/>
    </source>
</evidence>